<keyword evidence="3" id="KW-1185">Reference proteome</keyword>
<gene>
    <name evidence="2" type="ORF">AZI98_08735</name>
</gene>
<dbReference type="InterPro" id="IPR012338">
    <property type="entry name" value="Beta-lactam/transpept-like"/>
</dbReference>
<evidence type="ECO:0000313" key="3">
    <source>
        <dbReference type="Proteomes" id="UP000076476"/>
    </source>
</evidence>
<sequence>MTRQAVKDALKETLDKVLDTAVGRAGGAPGVVAMVTDRDGNIYEGAAGVRDLGKKTPMTTDTVFALFSTTKAITGTTLMKLVEEGKVSLDDPVKKYVPEIAEIPVLEGFDKDGQPKLREAKTDVTINMLMLHTAGFGYEFFSHEDRKYREAKGVPSILTSTFDSVKSVLLFEPGERWNYGVNIDWVGKVVEAVSGKRLGEVMAERIFAPLGMSDIGFTLSPSMMERRATIHSRSQDGQLTPKPELILPQSPEMDMGGHGLYASIGEYTKFIRMILNDGAGVLKPETVAQMSQNGLGELKSGGWISSDPTLANDGEFYPGVQKSWSYTFQVNDEPTPTGRPAGQLMWSGLANLFYWIDRKNGIGGYWATQIFPFQDVGSYLGFLEFESAVYSTLKRFGQITT</sequence>
<dbReference type="InterPro" id="IPR050789">
    <property type="entry name" value="Diverse_Enzym_Activities"/>
</dbReference>
<dbReference type="EMBL" id="LWBR01000023">
    <property type="protein sequence ID" value="KZN96431.1"/>
    <property type="molecule type" value="Genomic_DNA"/>
</dbReference>
<organism evidence="2 3">
    <name type="scientific">Aeribacillus pallidus</name>
    <dbReference type="NCBI Taxonomy" id="33936"/>
    <lineage>
        <taxon>Bacteria</taxon>
        <taxon>Bacillati</taxon>
        <taxon>Bacillota</taxon>
        <taxon>Bacilli</taxon>
        <taxon>Bacillales</taxon>
        <taxon>Bacillaceae</taxon>
        <taxon>Aeribacillus</taxon>
    </lineage>
</organism>
<protein>
    <submittedName>
        <fullName evidence="2">1,4-butanediol diacrylate esterase</fullName>
    </submittedName>
</protein>
<dbReference type="Gene3D" id="3.40.710.10">
    <property type="entry name" value="DD-peptidase/beta-lactamase superfamily"/>
    <property type="match status" value="1"/>
</dbReference>
<comment type="caution">
    <text evidence="2">The sequence shown here is derived from an EMBL/GenBank/DDBJ whole genome shotgun (WGS) entry which is preliminary data.</text>
</comment>
<evidence type="ECO:0000259" key="1">
    <source>
        <dbReference type="Pfam" id="PF00144"/>
    </source>
</evidence>
<dbReference type="Pfam" id="PF00144">
    <property type="entry name" value="Beta-lactamase"/>
    <property type="match status" value="1"/>
</dbReference>
<dbReference type="OrthoDB" id="9770183at2"/>
<dbReference type="RefSeq" id="WP_063387902.1">
    <property type="nucleotide sequence ID" value="NZ_LWBR01000023.1"/>
</dbReference>
<dbReference type="InterPro" id="IPR001466">
    <property type="entry name" value="Beta-lactam-related"/>
</dbReference>
<dbReference type="STRING" id="33936.AZI98_08735"/>
<proteinExistence type="predicted"/>
<dbReference type="Proteomes" id="UP000076476">
    <property type="component" value="Unassembled WGS sequence"/>
</dbReference>
<name>A0A165XUS8_9BACI</name>
<feature type="domain" description="Beta-lactamase-related" evidence="1">
    <location>
        <begin position="25"/>
        <end position="373"/>
    </location>
</feature>
<dbReference type="PANTHER" id="PTHR43283">
    <property type="entry name" value="BETA-LACTAMASE-RELATED"/>
    <property type="match status" value="1"/>
</dbReference>
<dbReference type="AlphaFoldDB" id="A0A165XUS8"/>
<reference evidence="2 3" key="1">
    <citation type="submission" date="2016-04" db="EMBL/GenBank/DDBJ databases">
        <title>Draft genome sequence of Aeribacillus pallidus 8m3 from petroleum reservoir.</title>
        <authorList>
            <person name="Poltaraus A.B."/>
            <person name="Nazina T.N."/>
            <person name="Tourova T.P."/>
            <person name="Malakho S.M."/>
            <person name="Korshunova A.V."/>
            <person name="Sokolova D.S."/>
        </authorList>
    </citation>
    <scope>NUCLEOTIDE SEQUENCE [LARGE SCALE GENOMIC DNA]</scope>
    <source>
        <strain evidence="2 3">8m3</strain>
    </source>
</reference>
<dbReference type="PANTHER" id="PTHR43283:SF3">
    <property type="entry name" value="BETA-LACTAMASE FAMILY PROTEIN (AFU_ORTHOLOGUE AFUA_5G07500)"/>
    <property type="match status" value="1"/>
</dbReference>
<dbReference type="SUPFAM" id="SSF56601">
    <property type="entry name" value="beta-lactamase/transpeptidase-like"/>
    <property type="match status" value="1"/>
</dbReference>
<accession>A0A165XUS8</accession>
<evidence type="ECO:0000313" key="2">
    <source>
        <dbReference type="EMBL" id="KZN96431.1"/>
    </source>
</evidence>